<accession>W1NS10</accession>
<keyword evidence="2" id="KW-1185">Reference proteome</keyword>
<dbReference type="Proteomes" id="UP000017836">
    <property type="component" value="Unassembled WGS sequence"/>
</dbReference>
<dbReference type="Gramene" id="ERM98388">
    <property type="protein sequence ID" value="ERM98388"/>
    <property type="gene ID" value="AMTR_s00072p00052960"/>
</dbReference>
<reference evidence="2" key="1">
    <citation type="journal article" date="2013" name="Science">
        <title>The Amborella genome and the evolution of flowering plants.</title>
        <authorList>
            <consortium name="Amborella Genome Project"/>
        </authorList>
    </citation>
    <scope>NUCLEOTIDE SEQUENCE [LARGE SCALE GENOMIC DNA]</scope>
</reference>
<dbReference type="EMBL" id="KI395332">
    <property type="protein sequence ID" value="ERM98388.1"/>
    <property type="molecule type" value="Genomic_DNA"/>
</dbReference>
<name>W1NS10_AMBTC</name>
<organism evidence="1 2">
    <name type="scientific">Amborella trichopoda</name>
    <dbReference type="NCBI Taxonomy" id="13333"/>
    <lineage>
        <taxon>Eukaryota</taxon>
        <taxon>Viridiplantae</taxon>
        <taxon>Streptophyta</taxon>
        <taxon>Embryophyta</taxon>
        <taxon>Tracheophyta</taxon>
        <taxon>Spermatophyta</taxon>
        <taxon>Magnoliopsida</taxon>
        <taxon>Amborellales</taxon>
        <taxon>Amborellaceae</taxon>
        <taxon>Amborella</taxon>
    </lineage>
</organism>
<dbReference type="AlphaFoldDB" id="W1NS10"/>
<gene>
    <name evidence="1" type="ORF">AMTR_s00072p00052960</name>
</gene>
<sequence length="89" mass="9356">MPPVSISGAIVLTNLVRERTASNSFQNLSPIIYATSLARGSCEQRSLKQSSITASCRARAAAMMSSKVGQIRGPAIATSQTQLSIELSS</sequence>
<protein>
    <submittedName>
        <fullName evidence="1">Uncharacterized protein</fullName>
    </submittedName>
</protein>
<evidence type="ECO:0000313" key="2">
    <source>
        <dbReference type="Proteomes" id="UP000017836"/>
    </source>
</evidence>
<proteinExistence type="predicted"/>
<evidence type="ECO:0000313" key="1">
    <source>
        <dbReference type="EMBL" id="ERM98388.1"/>
    </source>
</evidence>
<dbReference type="HOGENOM" id="CLU_2457800_0_0_1"/>